<evidence type="ECO:0000256" key="1">
    <source>
        <dbReference type="SAM" id="MobiDB-lite"/>
    </source>
</evidence>
<reference evidence="2" key="1">
    <citation type="submission" date="2020-04" db="EMBL/GenBank/DDBJ databases">
        <authorList>
            <person name="Alioto T."/>
            <person name="Alioto T."/>
            <person name="Gomez Garrido J."/>
        </authorList>
    </citation>
    <scope>NUCLEOTIDE SEQUENCE</scope>
    <source>
        <strain evidence="2">A484AB</strain>
    </source>
</reference>
<keyword evidence="3" id="KW-1185">Reference proteome</keyword>
<name>A0A6S7J4S3_PARCT</name>
<comment type="caution">
    <text evidence="2">The sequence shown here is derived from an EMBL/GenBank/DDBJ whole genome shotgun (WGS) entry which is preliminary data.</text>
</comment>
<accession>A0A6S7J4S3</accession>
<feature type="compositionally biased region" description="Polar residues" evidence="1">
    <location>
        <begin position="206"/>
        <end position="218"/>
    </location>
</feature>
<dbReference type="Proteomes" id="UP001152795">
    <property type="component" value="Unassembled WGS sequence"/>
</dbReference>
<protein>
    <submittedName>
        <fullName evidence="2">Uncharacterized protein</fullName>
    </submittedName>
</protein>
<dbReference type="EMBL" id="CACRXK020007495">
    <property type="protein sequence ID" value="CAB4012392.1"/>
    <property type="molecule type" value="Genomic_DNA"/>
</dbReference>
<sequence length="333" mass="37620">MNDRRGNSSKPSHVFKSSKLKAQFALNMDCATSENKLSEEFCFFDGKVKQCRGLVSLTASVYHPVLKKLIPLATMECDGENSDTVQLFWECFNEILKKESGNNDYQFNPRGWITDMAGSTIEGLKRVFGTDVVGRIKSCEFHFKEYRNRQSRKLADNALQKTSNEVRRAHALGQELAGEDITGTERTASPTALTAPFSLPSDKHNASVTTSCERTTNNRPSRYRSSRSKVFLDRLGRAKKERNSIKDSSEILQQVSLTIEEIRHITANTPANISEQLKAMNEANTPTQQRQSRKDITTNLLENNPRNGSPQMWYLERMEKKRGQVPRCGGCQA</sequence>
<dbReference type="OrthoDB" id="2122982at2759"/>
<evidence type="ECO:0000313" key="2">
    <source>
        <dbReference type="EMBL" id="CAB4012392.1"/>
    </source>
</evidence>
<evidence type="ECO:0000313" key="3">
    <source>
        <dbReference type="Proteomes" id="UP001152795"/>
    </source>
</evidence>
<feature type="region of interest" description="Disordered" evidence="1">
    <location>
        <begin position="194"/>
        <end position="226"/>
    </location>
</feature>
<organism evidence="2 3">
    <name type="scientific">Paramuricea clavata</name>
    <name type="common">Red gorgonian</name>
    <name type="synonym">Violescent sea-whip</name>
    <dbReference type="NCBI Taxonomy" id="317549"/>
    <lineage>
        <taxon>Eukaryota</taxon>
        <taxon>Metazoa</taxon>
        <taxon>Cnidaria</taxon>
        <taxon>Anthozoa</taxon>
        <taxon>Octocorallia</taxon>
        <taxon>Malacalcyonacea</taxon>
        <taxon>Plexauridae</taxon>
        <taxon>Paramuricea</taxon>
    </lineage>
</organism>
<proteinExistence type="predicted"/>
<dbReference type="AlphaFoldDB" id="A0A6S7J4S3"/>
<gene>
    <name evidence="2" type="ORF">PACLA_8A048275</name>
</gene>